<dbReference type="PaxDb" id="35128-Thaps11460"/>
<dbReference type="Proteomes" id="UP000001449">
    <property type="component" value="Chromosome 20"/>
</dbReference>
<organism evidence="1 2">
    <name type="scientific">Thalassiosira pseudonana</name>
    <name type="common">Marine diatom</name>
    <name type="synonym">Cyclotella nana</name>
    <dbReference type="NCBI Taxonomy" id="35128"/>
    <lineage>
        <taxon>Eukaryota</taxon>
        <taxon>Sar</taxon>
        <taxon>Stramenopiles</taxon>
        <taxon>Ochrophyta</taxon>
        <taxon>Bacillariophyta</taxon>
        <taxon>Coscinodiscophyceae</taxon>
        <taxon>Thalassiosirophycidae</taxon>
        <taxon>Thalassiosirales</taxon>
        <taxon>Thalassiosiraceae</taxon>
        <taxon>Thalassiosira</taxon>
    </lineage>
</organism>
<sequence length="494" mass="53841">MAAFIQLSSTTFTSSDSTGIGGGVLAWASLSRSNIVGINLRTSTSNSAKKRLPPLAMLFVDFDFTDSSTPSWVRIESNVQTKSAVDNPSPLQMDVKHWLSQQQTSSVIGTSTQLLSTTTITTASAPTRPPTKEEIALLQRAFASFYGTDKDVSKAVELLSETIDTWEKTQQPGDEIAGLFRVRGDAFMELRQPTEAESDYGKAIRYLDEPGGENADPEERPASRLGRARAVRTLGMAASPSQATQASKDYEMYFGYISRVDDEEDDNDVTNNKKGEGSTNVVSAAIVDGIQRNPYAAWEWGMVQRVAGQYANAAEVHKLAANAFKEIGDQPRSIICHLDEGLDLAAGLDEGSKSGEVAKTKKTLEEAIDGTVGVDGRDVELLQRVVAKEGEARIALSGVMWGSKEKAGAESQFGEACGRLDDLNADYQAREQDRLKKGRMPPPKVQRLGFSIDDIVGADEASCSRFKNDKFIEEKLVWPSSLQTKVKRFLTLSR</sequence>
<proteinExistence type="predicted"/>
<evidence type="ECO:0000313" key="1">
    <source>
        <dbReference type="EMBL" id="EED88056.1"/>
    </source>
</evidence>
<gene>
    <name evidence="1" type="ORF">THAPSDRAFT_11460</name>
</gene>
<reference evidence="1 2" key="1">
    <citation type="journal article" date="2004" name="Science">
        <title>The genome of the diatom Thalassiosira pseudonana: ecology, evolution, and metabolism.</title>
        <authorList>
            <person name="Armbrust E.V."/>
            <person name="Berges J.A."/>
            <person name="Bowler C."/>
            <person name="Green B.R."/>
            <person name="Martinez D."/>
            <person name="Putnam N.H."/>
            <person name="Zhou S."/>
            <person name="Allen A.E."/>
            <person name="Apt K.E."/>
            <person name="Bechner M."/>
            <person name="Brzezinski M.A."/>
            <person name="Chaal B.K."/>
            <person name="Chiovitti A."/>
            <person name="Davis A.K."/>
            <person name="Demarest M.S."/>
            <person name="Detter J.C."/>
            <person name="Glavina T."/>
            <person name="Goodstein D."/>
            <person name="Hadi M.Z."/>
            <person name="Hellsten U."/>
            <person name="Hildebrand M."/>
            <person name="Jenkins B.D."/>
            <person name="Jurka J."/>
            <person name="Kapitonov V.V."/>
            <person name="Kroger N."/>
            <person name="Lau W.W."/>
            <person name="Lane T.W."/>
            <person name="Larimer F.W."/>
            <person name="Lippmeier J.C."/>
            <person name="Lucas S."/>
            <person name="Medina M."/>
            <person name="Montsant A."/>
            <person name="Obornik M."/>
            <person name="Parker M.S."/>
            <person name="Palenik B."/>
            <person name="Pazour G.J."/>
            <person name="Richardson P.M."/>
            <person name="Rynearson T.A."/>
            <person name="Saito M.A."/>
            <person name="Schwartz D.C."/>
            <person name="Thamatrakoln K."/>
            <person name="Valentin K."/>
            <person name="Vardi A."/>
            <person name="Wilkerson F.P."/>
            <person name="Rokhsar D.S."/>
        </authorList>
    </citation>
    <scope>NUCLEOTIDE SEQUENCE [LARGE SCALE GENOMIC DNA]</scope>
    <source>
        <strain evidence="1 2">CCMP1335</strain>
    </source>
</reference>
<reference evidence="1 2" key="2">
    <citation type="journal article" date="2008" name="Nature">
        <title>The Phaeodactylum genome reveals the evolutionary history of diatom genomes.</title>
        <authorList>
            <person name="Bowler C."/>
            <person name="Allen A.E."/>
            <person name="Badger J.H."/>
            <person name="Grimwood J."/>
            <person name="Jabbari K."/>
            <person name="Kuo A."/>
            <person name="Maheswari U."/>
            <person name="Martens C."/>
            <person name="Maumus F."/>
            <person name="Otillar R.P."/>
            <person name="Rayko E."/>
            <person name="Salamov A."/>
            <person name="Vandepoele K."/>
            <person name="Beszteri B."/>
            <person name="Gruber A."/>
            <person name="Heijde M."/>
            <person name="Katinka M."/>
            <person name="Mock T."/>
            <person name="Valentin K."/>
            <person name="Verret F."/>
            <person name="Berges J.A."/>
            <person name="Brownlee C."/>
            <person name="Cadoret J.P."/>
            <person name="Chiovitti A."/>
            <person name="Choi C.J."/>
            <person name="Coesel S."/>
            <person name="De Martino A."/>
            <person name="Detter J.C."/>
            <person name="Durkin C."/>
            <person name="Falciatore A."/>
            <person name="Fournet J."/>
            <person name="Haruta M."/>
            <person name="Huysman M.J."/>
            <person name="Jenkins B.D."/>
            <person name="Jiroutova K."/>
            <person name="Jorgensen R.E."/>
            <person name="Joubert Y."/>
            <person name="Kaplan A."/>
            <person name="Kroger N."/>
            <person name="Kroth P.G."/>
            <person name="La Roche J."/>
            <person name="Lindquist E."/>
            <person name="Lommer M."/>
            <person name="Martin-Jezequel V."/>
            <person name="Lopez P.J."/>
            <person name="Lucas S."/>
            <person name="Mangogna M."/>
            <person name="McGinnis K."/>
            <person name="Medlin L.K."/>
            <person name="Montsant A."/>
            <person name="Oudot-Le Secq M.P."/>
            <person name="Napoli C."/>
            <person name="Obornik M."/>
            <person name="Parker M.S."/>
            <person name="Petit J.L."/>
            <person name="Porcel B.M."/>
            <person name="Poulsen N."/>
            <person name="Robison M."/>
            <person name="Rychlewski L."/>
            <person name="Rynearson T.A."/>
            <person name="Schmutz J."/>
            <person name="Shapiro H."/>
            <person name="Siaut M."/>
            <person name="Stanley M."/>
            <person name="Sussman M.R."/>
            <person name="Taylor A.R."/>
            <person name="Vardi A."/>
            <person name="von Dassow P."/>
            <person name="Vyverman W."/>
            <person name="Willis A."/>
            <person name="Wyrwicz L.S."/>
            <person name="Rokhsar D.S."/>
            <person name="Weissenbach J."/>
            <person name="Armbrust E.V."/>
            <person name="Green B.R."/>
            <person name="Van de Peer Y."/>
            <person name="Grigoriev I.V."/>
        </authorList>
    </citation>
    <scope>NUCLEOTIDE SEQUENCE [LARGE SCALE GENOMIC DNA]</scope>
    <source>
        <strain evidence="1 2">CCMP1335</strain>
    </source>
</reference>
<dbReference type="KEGG" id="tps:THAPSDRAFT_11460"/>
<dbReference type="GeneID" id="7448499"/>
<name>B8CEL3_THAPS</name>
<keyword evidence="2" id="KW-1185">Reference proteome</keyword>
<dbReference type="AlphaFoldDB" id="B8CEL3"/>
<dbReference type="EMBL" id="CM000652">
    <property type="protein sequence ID" value="EED88056.1"/>
    <property type="molecule type" value="Genomic_DNA"/>
</dbReference>
<dbReference type="OMA" id="CSRFKND"/>
<dbReference type="eggNOG" id="ENOG502SGIH">
    <property type="taxonomic scope" value="Eukaryota"/>
</dbReference>
<dbReference type="InParanoid" id="B8CEL3"/>
<evidence type="ECO:0000313" key="2">
    <source>
        <dbReference type="Proteomes" id="UP000001449"/>
    </source>
</evidence>
<accession>B8CEL3</accession>
<dbReference type="RefSeq" id="XP_002294696.1">
    <property type="nucleotide sequence ID" value="XM_002294660.1"/>
</dbReference>
<protein>
    <submittedName>
        <fullName evidence="1">Uncharacterized protein</fullName>
    </submittedName>
</protein>
<dbReference type="HOGENOM" id="CLU_552670_0_0_1"/>